<dbReference type="GO" id="GO:0030288">
    <property type="term" value="C:outer membrane-bounded periplasmic space"/>
    <property type="evidence" value="ECO:0007669"/>
    <property type="project" value="TreeGrafter"/>
</dbReference>
<dbReference type="Pfam" id="PF01497">
    <property type="entry name" value="Peripla_BP_2"/>
    <property type="match status" value="1"/>
</dbReference>
<dbReference type="PROSITE" id="PS50983">
    <property type="entry name" value="FE_B12_PBP"/>
    <property type="match status" value="1"/>
</dbReference>
<dbReference type="PANTHER" id="PTHR30532">
    <property type="entry name" value="IRON III DICITRATE-BINDING PERIPLASMIC PROTEIN"/>
    <property type="match status" value="1"/>
</dbReference>
<dbReference type="InterPro" id="IPR051313">
    <property type="entry name" value="Bact_iron-sidero_bind"/>
</dbReference>
<feature type="chain" id="PRO_5043489316" evidence="6">
    <location>
        <begin position="26"/>
        <end position="341"/>
    </location>
</feature>
<evidence type="ECO:0000256" key="2">
    <source>
        <dbReference type="ARBA" id="ARBA00008814"/>
    </source>
</evidence>
<dbReference type="PANTHER" id="PTHR30532:SF28">
    <property type="entry name" value="PETROBACTIN-BINDING PROTEIN YCLQ"/>
    <property type="match status" value="1"/>
</dbReference>
<dbReference type="SUPFAM" id="SSF53807">
    <property type="entry name" value="Helical backbone' metal receptor"/>
    <property type="match status" value="1"/>
</dbReference>
<evidence type="ECO:0000313" key="8">
    <source>
        <dbReference type="EMBL" id="WHI60592.1"/>
    </source>
</evidence>
<proteinExistence type="inferred from homology"/>
<evidence type="ECO:0000259" key="7">
    <source>
        <dbReference type="PROSITE" id="PS50983"/>
    </source>
</evidence>
<protein>
    <submittedName>
        <fullName evidence="8">ABC transporter substrate-binding protein</fullName>
    </submittedName>
</protein>
<dbReference type="EMBL" id="CP118848">
    <property type="protein sequence ID" value="WHI60592.1"/>
    <property type="molecule type" value="Genomic_DNA"/>
</dbReference>
<dbReference type="InterPro" id="IPR002491">
    <property type="entry name" value="ABC_transptr_periplasmic_BD"/>
</dbReference>
<evidence type="ECO:0000256" key="4">
    <source>
        <dbReference type="ARBA" id="ARBA00022729"/>
    </source>
</evidence>
<dbReference type="PROSITE" id="PS51257">
    <property type="entry name" value="PROKAR_LIPOPROTEIN"/>
    <property type="match status" value="1"/>
</dbReference>
<evidence type="ECO:0000256" key="3">
    <source>
        <dbReference type="ARBA" id="ARBA00022448"/>
    </source>
</evidence>
<feature type="coiled-coil region" evidence="5">
    <location>
        <begin position="182"/>
        <end position="209"/>
    </location>
</feature>
<evidence type="ECO:0000256" key="5">
    <source>
        <dbReference type="SAM" id="Coils"/>
    </source>
</evidence>
<accession>A0AAX3W6L1</accession>
<comment type="similarity">
    <text evidence="2">Belongs to the bacterial solute-binding protein 8 family.</text>
</comment>
<evidence type="ECO:0000256" key="1">
    <source>
        <dbReference type="ARBA" id="ARBA00004196"/>
    </source>
</evidence>
<name>A0AAX3W6L1_MAMLE</name>
<dbReference type="RefSeq" id="WP_282862675.1">
    <property type="nucleotide sequence ID" value="NZ_CP118848.1"/>
</dbReference>
<evidence type="ECO:0000256" key="6">
    <source>
        <dbReference type="SAM" id="SignalP"/>
    </source>
</evidence>
<reference evidence="8" key="1">
    <citation type="journal article" date="2023" name="Antibiotics">
        <title>Prevalence and Molecular Characterization of Methicillin-Resistant Staphylococci (MRS) and Mammaliicocci (MRM) in Dromedary Camels from Algeria: First Detection of SCCmec-mecC Hybrid in Methicillin-Resistant Mammaliicoccus lentus.</title>
        <authorList>
            <person name="Belhout C."/>
            <person name="Boyen F."/>
            <person name="Vereecke N."/>
            <person name="Theuns S."/>
            <person name="Taibi N."/>
            <person name="Stegger M."/>
            <person name="de la Fe-Rodriguez P.Y."/>
            <person name="Bouayad L."/>
            <person name="Elgroud R."/>
            <person name="Butaye P."/>
        </authorList>
    </citation>
    <scope>NUCLEOTIDE SEQUENCE</scope>
    <source>
        <strain evidence="8">7048</strain>
    </source>
</reference>
<sequence>MKKLIIFLALCLVLAACSQSNENKAQSNDKKETVKIKQKYELRGKYKDGRDAENKEEEVTVPKNPQKIVTFDYGAADIIKSLDKENSVAGISIGSSTSMLPEELKNFTDDKYKNVGELGKPNFEKIAEIDPDLIIFSNRTASSETLKEFKKAAPDAALVYIGSDDNNVVKSVNDNTKKLGKILDKEDKATELTNQLTNEETKAKNQAKKVDDSIMLLLVSQGELSTYGPGGRFGGLLYDQLGFKPADKDIKPNPHGQPVSFEYVSSKKPEVIFAMDRDEATDGKGTSEKVLSNDVLKSVPAVKDDNIINLDAKSWYFSSGGIKSTIKQIQEIQNIAKKLQE</sequence>
<feature type="domain" description="Fe/B12 periplasmic-binding" evidence="7">
    <location>
        <begin position="67"/>
        <end position="341"/>
    </location>
</feature>
<feature type="signal peptide" evidence="6">
    <location>
        <begin position="1"/>
        <end position="25"/>
    </location>
</feature>
<organism evidence="8 9">
    <name type="scientific">Mammaliicoccus lentus</name>
    <name type="common">Staphylococcus lentus</name>
    <dbReference type="NCBI Taxonomy" id="42858"/>
    <lineage>
        <taxon>Bacteria</taxon>
        <taxon>Bacillati</taxon>
        <taxon>Bacillota</taxon>
        <taxon>Bacilli</taxon>
        <taxon>Bacillales</taxon>
        <taxon>Staphylococcaceae</taxon>
        <taxon>Mammaliicoccus</taxon>
    </lineage>
</organism>
<dbReference type="AlphaFoldDB" id="A0AAX3W6L1"/>
<dbReference type="Gene3D" id="3.40.50.1980">
    <property type="entry name" value="Nitrogenase molybdenum iron protein domain"/>
    <property type="match status" value="2"/>
</dbReference>
<dbReference type="GO" id="GO:1901678">
    <property type="term" value="P:iron coordination entity transport"/>
    <property type="evidence" value="ECO:0007669"/>
    <property type="project" value="UniProtKB-ARBA"/>
</dbReference>
<keyword evidence="5" id="KW-0175">Coiled coil</keyword>
<dbReference type="Proteomes" id="UP001223261">
    <property type="component" value="Chromosome"/>
</dbReference>
<keyword evidence="4 6" id="KW-0732">Signal</keyword>
<evidence type="ECO:0000313" key="9">
    <source>
        <dbReference type="Proteomes" id="UP001223261"/>
    </source>
</evidence>
<keyword evidence="3" id="KW-0813">Transport</keyword>
<gene>
    <name evidence="8" type="ORF">PYH69_02895</name>
</gene>
<comment type="subcellular location">
    <subcellularLocation>
        <location evidence="1">Cell envelope</location>
    </subcellularLocation>
</comment>